<dbReference type="PANTHER" id="PTHR43397">
    <property type="entry name" value="ERGOTHIONEINE BIOSYNTHESIS PROTEIN 1"/>
    <property type="match status" value="1"/>
</dbReference>
<dbReference type="EMBL" id="LWBO01000004">
    <property type="protein sequence ID" value="OQP52340.1"/>
    <property type="molecule type" value="Genomic_DNA"/>
</dbReference>
<evidence type="ECO:0000256" key="2">
    <source>
        <dbReference type="ARBA" id="ARBA00022679"/>
    </source>
</evidence>
<organism evidence="4 5">
    <name type="scientific">Niastella koreensis</name>
    <dbReference type="NCBI Taxonomy" id="354356"/>
    <lineage>
        <taxon>Bacteria</taxon>
        <taxon>Pseudomonadati</taxon>
        <taxon>Bacteroidota</taxon>
        <taxon>Chitinophagia</taxon>
        <taxon>Chitinophagales</taxon>
        <taxon>Chitinophagaceae</taxon>
        <taxon>Niastella</taxon>
    </lineage>
</organism>
<proteinExistence type="predicted"/>
<evidence type="ECO:0000256" key="1">
    <source>
        <dbReference type="ARBA" id="ARBA00022603"/>
    </source>
</evidence>
<evidence type="ECO:0000313" key="4">
    <source>
        <dbReference type="EMBL" id="OQP52340.1"/>
    </source>
</evidence>
<accession>A0ABX3P0S0</accession>
<dbReference type="PIRSF" id="PIRSF018005">
    <property type="entry name" value="UCP018005"/>
    <property type="match status" value="1"/>
</dbReference>
<evidence type="ECO:0000313" key="5">
    <source>
        <dbReference type="Proteomes" id="UP000192277"/>
    </source>
</evidence>
<reference evidence="4 5" key="1">
    <citation type="submission" date="2016-04" db="EMBL/GenBank/DDBJ databases">
        <authorList>
            <person name="Chen L."/>
            <person name="Zhuang W."/>
            <person name="Wang G."/>
        </authorList>
    </citation>
    <scope>NUCLEOTIDE SEQUENCE [LARGE SCALE GENOMIC DNA]</scope>
    <source>
        <strain evidence="5">GR20</strain>
    </source>
</reference>
<dbReference type="RefSeq" id="WP_014220391.1">
    <property type="nucleotide sequence ID" value="NZ_LWBO01000004.1"/>
</dbReference>
<dbReference type="Pfam" id="PF10017">
    <property type="entry name" value="Methyltransf_33"/>
    <property type="match status" value="1"/>
</dbReference>
<feature type="domain" description="Histidine-specific methyltransferase SAM-dependent" evidence="3">
    <location>
        <begin position="28"/>
        <end position="332"/>
    </location>
</feature>
<protein>
    <submittedName>
        <fullName evidence="4">Dimethylhistidine N-methyltransferase</fullName>
    </submittedName>
</protein>
<dbReference type="Proteomes" id="UP000192277">
    <property type="component" value="Unassembled WGS sequence"/>
</dbReference>
<sequence length="335" mass="38375">MNNSICSSQSNVKNLPKETVAKNSQQFYEDVLEGLSQYPKKLPSKYFYNAAGDRLFQQIMHSADYYLTRCELDIFTTRLPEMTKLLIKEGTPFDLIELGPGDCYKSIHLMKALTKQQATFNYLPIDISGAVLDLINTTLPALLPGMPIIPLHGEYFRMLSKANKHSANRKVVLCLGSNIGNMSMMESHAFCQDLRRHLDPGDLVIMGFDLVKNPNMIRMAYNDRDGITSQFNLNLLKRINHELGGNFNLDDFEHYCSYEPETGACKSFLVCLEDRTVRIRDTTISFKKNEYIWMEISQKFTQEQVDDLALKNGFKPVSNLMDSKQWFVDACWVVL</sequence>
<gene>
    <name evidence="4" type="ORF">A4D02_24425</name>
</gene>
<keyword evidence="2" id="KW-0808">Transferase</keyword>
<dbReference type="Gene3D" id="3.40.50.150">
    <property type="entry name" value="Vaccinia Virus protein VP39"/>
    <property type="match status" value="1"/>
</dbReference>
<dbReference type="InterPro" id="IPR051128">
    <property type="entry name" value="EgtD_Methyltrsf_superfamily"/>
</dbReference>
<keyword evidence="5" id="KW-1185">Reference proteome</keyword>
<name>A0ABX3P0S0_9BACT</name>
<keyword evidence="1" id="KW-0489">Methyltransferase</keyword>
<dbReference type="InterPro" id="IPR029063">
    <property type="entry name" value="SAM-dependent_MTases_sf"/>
</dbReference>
<evidence type="ECO:0000259" key="3">
    <source>
        <dbReference type="Pfam" id="PF10017"/>
    </source>
</evidence>
<comment type="caution">
    <text evidence="4">The sequence shown here is derived from an EMBL/GenBank/DDBJ whole genome shotgun (WGS) entry which is preliminary data.</text>
</comment>
<dbReference type="PANTHER" id="PTHR43397:SF1">
    <property type="entry name" value="ERGOTHIONEINE BIOSYNTHESIS PROTEIN 1"/>
    <property type="match status" value="1"/>
</dbReference>
<dbReference type="InterPro" id="IPR017804">
    <property type="entry name" value="MeTrfase_EgtD-like"/>
</dbReference>
<dbReference type="InterPro" id="IPR019257">
    <property type="entry name" value="MeTrfase_dom"/>
</dbReference>